<dbReference type="Proteomes" id="UP001171945">
    <property type="component" value="Unassembled WGS sequence"/>
</dbReference>
<keyword evidence="2" id="KW-1185">Reference proteome</keyword>
<protein>
    <submittedName>
        <fullName evidence="1">Uncharacterized protein</fullName>
    </submittedName>
</protein>
<accession>A0ABT7VR33</accession>
<evidence type="ECO:0000313" key="1">
    <source>
        <dbReference type="EMBL" id="MDM8561978.1"/>
    </source>
</evidence>
<evidence type="ECO:0000313" key="2">
    <source>
        <dbReference type="Proteomes" id="UP001171945"/>
    </source>
</evidence>
<feature type="non-terminal residue" evidence="1">
    <location>
        <position position="1"/>
    </location>
</feature>
<dbReference type="EMBL" id="JAUCGM010000031">
    <property type="protein sequence ID" value="MDM8561978.1"/>
    <property type="molecule type" value="Genomic_DNA"/>
</dbReference>
<organism evidence="1 2">
    <name type="scientific">Candidatus Marithioploca araucensis</name>
    <dbReference type="NCBI Taxonomy" id="70273"/>
    <lineage>
        <taxon>Bacteria</taxon>
        <taxon>Pseudomonadati</taxon>
        <taxon>Pseudomonadota</taxon>
        <taxon>Gammaproteobacteria</taxon>
        <taxon>Thiotrichales</taxon>
        <taxon>Thiotrichaceae</taxon>
        <taxon>Candidatus Marithioploca</taxon>
    </lineage>
</organism>
<proteinExistence type="predicted"/>
<reference evidence="1" key="1">
    <citation type="submission" date="2023-06" db="EMBL/GenBank/DDBJ databases">
        <title>Uncultivated large filamentous bacteria from sulfidic sediments reveal new species and different genomic features in energy metabolism and defense.</title>
        <authorList>
            <person name="Fonseca A."/>
        </authorList>
    </citation>
    <scope>NUCLEOTIDE SEQUENCE</scope>
    <source>
        <strain evidence="1">HSG4</strain>
    </source>
</reference>
<gene>
    <name evidence="1" type="ORF">QUF54_01330</name>
</gene>
<name>A0ABT7VR33_9GAMM</name>
<comment type="caution">
    <text evidence="1">The sequence shown here is derived from an EMBL/GenBank/DDBJ whole genome shotgun (WGS) entry which is preliminary data.</text>
</comment>
<sequence length="69" mass="7856">YNFLINNTFFLKLMAVERRVGRATANLKNGGFRTSTHPTISSFQRFSVGMLTVTVQRHSFQSMEALKNS</sequence>